<dbReference type="AlphaFoldDB" id="A0A1I7RSA3"/>
<dbReference type="InterPro" id="IPR027652">
    <property type="entry name" value="PRP8"/>
</dbReference>
<dbReference type="GO" id="GO:0030620">
    <property type="term" value="F:U2 snRNA binding"/>
    <property type="evidence" value="ECO:0007669"/>
    <property type="project" value="TreeGrafter"/>
</dbReference>
<dbReference type="Gene3D" id="3.40.140.10">
    <property type="entry name" value="Cytidine Deaminase, domain 2"/>
    <property type="match status" value="1"/>
</dbReference>
<dbReference type="Pfam" id="PF08084">
    <property type="entry name" value="PROCT"/>
    <property type="match status" value="1"/>
</dbReference>
<dbReference type="GO" id="GO:0000244">
    <property type="term" value="P:spliceosomal tri-snRNP complex assembly"/>
    <property type="evidence" value="ECO:0007669"/>
    <property type="project" value="TreeGrafter"/>
</dbReference>
<dbReference type="InterPro" id="IPR012984">
    <property type="entry name" value="PROCT"/>
</dbReference>
<reference evidence="3" key="1">
    <citation type="submission" date="2016-11" db="UniProtKB">
        <authorList>
            <consortium name="WormBaseParasite"/>
        </authorList>
    </citation>
    <scope>IDENTIFICATION</scope>
</reference>
<dbReference type="PANTHER" id="PTHR11140:SF0">
    <property type="entry name" value="PRE-MRNA-PROCESSING-SPLICING FACTOR 8"/>
    <property type="match status" value="1"/>
</dbReference>
<evidence type="ECO:0000313" key="2">
    <source>
        <dbReference type="Proteomes" id="UP000095284"/>
    </source>
</evidence>
<dbReference type="eggNOG" id="KOG1795">
    <property type="taxonomic scope" value="Eukaryota"/>
</dbReference>
<proteinExistence type="predicted"/>
<evidence type="ECO:0000259" key="1">
    <source>
        <dbReference type="Pfam" id="PF08084"/>
    </source>
</evidence>
<dbReference type="Proteomes" id="UP000095284">
    <property type="component" value="Unplaced"/>
</dbReference>
<accession>A0A1I7RSA3</accession>
<dbReference type="GO" id="GO:0030623">
    <property type="term" value="F:U5 snRNA binding"/>
    <property type="evidence" value="ECO:0007669"/>
    <property type="project" value="TreeGrafter"/>
</dbReference>
<dbReference type="PANTHER" id="PTHR11140">
    <property type="entry name" value="PRE-MRNA SPLICING FACTOR PRP8"/>
    <property type="match status" value="1"/>
</dbReference>
<protein>
    <submittedName>
        <fullName evidence="3">PROCT domain-containing protein</fullName>
    </submittedName>
</protein>
<evidence type="ECO:0000313" key="3">
    <source>
        <dbReference type="WBParaSite" id="BXY_0360700.1"/>
    </source>
</evidence>
<feature type="domain" description="PROCT" evidence="1">
    <location>
        <begin position="1"/>
        <end position="120"/>
    </location>
</feature>
<dbReference type="GO" id="GO:0071013">
    <property type="term" value="C:catalytic step 2 spliceosome"/>
    <property type="evidence" value="ECO:0007669"/>
    <property type="project" value="TreeGrafter"/>
</dbReference>
<dbReference type="GO" id="GO:0097157">
    <property type="term" value="F:pre-mRNA intronic binding"/>
    <property type="evidence" value="ECO:0007669"/>
    <property type="project" value="TreeGrafter"/>
</dbReference>
<organism evidence="2 3">
    <name type="scientific">Bursaphelenchus xylophilus</name>
    <name type="common">Pinewood nematode worm</name>
    <name type="synonym">Aphelenchoides xylophilus</name>
    <dbReference type="NCBI Taxonomy" id="6326"/>
    <lineage>
        <taxon>Eukaryota</taxon>
        <taxon>Metazoa</taxon>
        <taxon>Ecdysozoa</taxon>
        <taxon>Nematoda</taxon>
        <taxon>Chromadorea</taxon>
        <taxon>Rhabditida</taxon>
        <taxon>Tylenchina</taxon>
        <taxon>Tylenchomorpha</taxon>
        <taxon>Aphelenchoidea</taxon>
        <taxon>Aphelenchoididae</taxon>
        <taxon>Bursaphelenchus</taxon>
    </lineage>
</organism>
<name>A0A1I7RSA3_BURXY</name>
<dbReference type="GO" id="GO:0005682">
    <property type="term" value="C:U5 snRNP"/>
    <property type="evidence" value="ECO:0007669"/>
    <property type="project" value="TreeGrafter"/>
</dbReference>
<dbReference type="GO" id="GO:0030619">
    <property type="term" value="F:U1 snRNA binding"/>
    <property type="evidence" value="ECO:0007669"/>
    <property type="project" value="TreeGrafter"/>
</dbReference>
<dbReference type="GO" id="GO:0017070">
    <property type="term" value="F:U6 snRNA binding"/>
    <property type="evidence" value="ECO:0007669"/>
    <property type="project" value="TreeGrafter"/>
</dbReference>
<sequence length="123" mass="14202">MTCSFTPGSVSLTAYRLTPSGYEWGKNNTDKGNNPKGYLPSHYEKVQMLLSDRFLGYYMVPTNGIWNYNFMGVRHDANMKYDVSLGVPKEFYHEDHRTVHFHNFQSFDDPAGVAWADREDCFA</sequence>
<dbReference type="WBParaSite" id="BXY_0360700.1">
    <property type="protein sequence ID" value="BXY_0360700.1"/>
    <property type="gene ID" value="BXY_0360700"/>
</dbReference>